<dbReference type="Pfam" id="PF03710">
    <property type="entry name" value="GlnE"/>
    <property type="match status" value="2"/>
</dbReference>
<organism evidence="9 11">
    <name type="scientific">Legionella adelaidensis</name>
    <dbReference type="NCBI Taxonomy" id="45056"/>
    <lineage>
        <taxon>Bacteria</taxon>
        <taxon>Pseudomonadati</taxon>
        <taxon>Pseudomonadota</taxon>
        <taxon>Gammaproteobacteria</taxon>
        <taxon>Legionellales</taxon>
        <taxon>Legionellaceae</taxon>
        <taxon>Legionella</taxon>
    </lineage>
</organism>
<dbReference type="RefSeq" id="WP_267885270.1">
    <property type="nucleotide sequence ID" value="NZ_CAAAHS010000005.1"/>
</dbReference>
<dbReference type="PANTHER" id="PTHR30621">
    <property type="entry name" value="GLUTAMINE SYNTHETASE ADENYLYLTRANSFERASE"/>
    <property type="match status" value="1"/>
</dbReference>
<dbReference type="InterPro" id="IPR043519">
    <property type="entry name" value="NT_sf"/>
</dbReference>
<keyword evidence="5" id="KW-0460">Magnesium</keyword>
<evidence type="ECO:0000256" key="4">
    <source>
        <dbReference type="ARBA" id="ARBA00022840"/>
    </source>
</evidence>
<evidence type="ECO:0000256" key="1">
    <source>
        <dbReference type="ARBA" id="ARBA00022679"/>
    </source>
</evidence>
<evidence type="ECO:0000256" key="3">
    <source>
        <dbReference type="ARBA" id="ARBA00022741"/>
    </source>
</evidence>
<gene>
    <name evidence="10" type="primary">glnE</name>
    <name evidence="9" type="ORF">Lade_0848</name>
    <name evidence="10" type="ORF">NCTC12735_01202</name>
</gene>
<dbReference type="Pfam" id="PF08335">
    <property type="entry name" value="GlnD_UR_UTase"/>
    <property type="match status" value="1"/>
</dbReference>
<dbReference type="SUPFAM" id="SSF81593">
    <property type="entry name" value="Nucleotidyltransferase substrate binding subunit/domain"/>
    <property type="match status" value="2"/>
</dbReference>
<feature type="domain" description="Glutamate-ammonia ligase adenylyltransferase repeated" evidence="7">
    <location>
        <begin position="35"/>
        <end position="263"/>
    </location>
</feature>
<dbReference type="STRING" id="45056.Lade_0848"/>
<dbReference type="PATRIC" id="fig|45056.6.peg.878"/>
<evidence type="ECO:0000256" key="5">
    <source>
        <dbReference type="ARBA" id="ARBA00022842"/>
    </source>
</evidence>
<sequence>MEKTQSHQPYSGLIDNHFIHLTEPMKQALCQLCNFSDFATRNIEVLENLLAHDDCSEKFSAENYQKIINGIPLSLNLKLFMQRLRQFRHAQLLRVVLRELTNLADTTETMQSWSACADVIIEHTLQYCMHQLAIIHGFPKADTLPLPQLFTLAMGKLGGNELNLSSDVDLIFCYSKDGYTDGKDSVPNQVFYTKVVQNFIHILQTHTQEGFVFRVDLRLRPYGDSGPLVLSIPSMETYYQEQGRDWERYAMVKARLIQKEQNIAWFQQLIVPFVYRKYVDYSVIESLRGMKKLIEREILLKPMLNDIKRGRGGIREIEFVVQCFQLIRGGRLPQIQVRNTLHTLNVLKHFNLLNHTEALKKAYLFLRKLENFLQIQNDRQTHSLPTTSETQLQLALLMGFDNWPALHNKVEQYRRIVSFSFQGVLSTGTTYETEKSILLNQLGNLWQGQLENEMAVHLLMSLHYENPENCFQMIQAFRNSPKCRRLSHASRLRLDRFIALLLVELAEKPSTDLILRNILHLLENIASRSAYVALLIENPEVLQEVLYSFANSSFISNLILNHPFLLEVLIDQKISWRPSTRAHIQEQLRRKLMHCVSLEEKEEVLRQFKLSAWLLAARAEFYGYCHAAEISLYLSQVTEILLLEVLNLAVLALAARYPQILAIQSQFAIIAYGKLGSQEMNYNSDVDLVFLYNTASNQEALVTRLSQKILHILTTRTQSGVLYAVDTRLRPSGSSGLLVSHLEAFAKYQKEQAWTWEHQALLKARILTTNLNLKNQFIALKNEVLMQQRNKEILASDIEEMRLKIRKNSIKQELVDEATSILLDIEFFVQYLLLSNPHKILFNHTNTLKQMKKLGELGILPKETLQKLSDAYMLCHEFLHRSLLA</sequence>
<reference evidence="9 11" key="1">
    <citation type="submission" date="2015-11" db="EMBL/GenBank/DDBJ databases">
        <title>Identification of large and diverse effector repertoires of 38 Legionella species.</title>
        <authorList>
            <person name="Burstein D."/>
            <person name="Amaro F."/>
            <person name="Zusman T."/>
            <person name="Lifshitz Z."/>
            <person name="Cohen O."/>
            <person name="Gilbert J.A."/>
            <person name="Pupko T."/>
            <person name="Shuman H.A."/>
            <person name="Segal G."/>
        </authorList>
    </citation>
    <scope>NUCLEOTIDE SEQUENCE [LARGE SCALE GENOMIC DNA]</scope>
    <source>
        <strain evidence="9 11">1762-AUS-E</strain>
    </source>
</reference>
<evidence type="ECO:0000259" key="8">
    <source>
        <dbReference type="Pfam" id="PF08335"/>
    </source>
</evidence>
<dbReference type="EMBL" id="LR134428">
    <property type="protein sequence ID" value="VEH85567.1"/>
    <property type="molecule type" value="Genomic_DNA"/>
</dbReference>
<keyword evidence="4" id="KW-0067">ATP-binding</keyword>
<dbReference type="EC" id="2.7.7.42" evidence="10"/>
<keyword evidence="2 10" id="KW-0548">Nucleotidyltransferase</keyword>
<dbReference type="EMBL" id="LNKA01000001">
    <property type="protein sequence ID" value="KTC66190.1"/>
    <property type="molecule type" value="Genomic_DNA"/>
</dbReference>
<dbReference type="PANTHER" id="PTHR30621:SF0">
    <property type="entry name" value="BIFUNCTIONAL GLUTAMINE SYNTHETASE ADENYLYLTRANSFERASE_ADENYLYL-REMOVING ENZYME"/>
    <property type="match status" value="1"/>
</dbReference>
<dbReference type="GO" id="GO:0008882">
    <property type="term" value="F:[glutamate-ammonia-ligase] adenylyltransferase activity"/>
    <property type="evidence" value="ECO:0007669"/>
    <property type="project" value="UniProtKB-EC"/>
</dbReference>
<keyword evidence="10" id="KW-0614">Plasmid</keyword>
<feature type="domain" description="PII-uridylyltransferase/Glutamine-synthetase adenylyltransferase" evidence="8">
    <location>
        <begin position="302"/>
        <end position="421"/>
    </location>
</feature>
<dbReference type="CDD" id="cd05401">
    <property type="entry name" value="NT_GlnE_GlnD_like"/>
    <property type="match status" value="2"/>
</dbReference>
<proteinExistence type="predicted"/>
<evidence type="ECO:0000313" key="10">
    <source>
        <dbReference type="EMBL" id="VEH85567.1"/>
    </source>
</evidence>
<dbReference type="SUPFAM" id="SSF81301">
    <property type="entry name" value="Nucleotidyltransferase"/>
    <property type="match status" value="2"/>
</dbReference>
<dbReference type="Proteomes" id="UP000054859">
    <property type="component" value="Unassembled WGS sequence"/>
</dbReference>
<accession>A0A0W0R586</accession>
<dbReference type="GO" id="GO:0005829">
    <property type="term" value="C:cytosol"/>
    <property type="evidence" value="ECO:0007669"/>
    <property type="project" value="TreeGrafter"/>
</dbReference>
<dbReference type="InterPro" id="IPR023057">
    <property type="entry name" value="GlnE"/>
</dbReference>
<name>A0A0W0R586_9GAMM</name>
<evidence type="ECO:0000259" key="7">
    <source>
        <dbReference type="Pfam" id="PF03710"/>
    </source>
</evidence>
<dbReference type="Gene3D" id="1.20.120.330">
    <property type="entry name" value="Nucleotidyltransferases domain 2"/>
    <property type="match status" value="2"/>
</dbReference>
<dbReference type="GO" id="GO:0005524">
    <property type="term" value="F:ATP binding"/>
    <property type="evidence" value="ECO:0007669"/>
    <property type="project" value="UniProtKB-KW"/>
</dbReference>
<evidence type="ECO:0000313" key="9">
    <source>
        <dbReference type="EMBL" id="KTC66190.1"/>
    </source>
</evidence>
<dbReference type="Proteomes" id="UP000281170">
    <property type="component" value="Plasmid 19"/>
</dbReference>
<dbReference type="FunFam" id="1.20.120.330:FF:000005">
    <property type="entry name" value="Bifunctional glutamine synthetase adenylyltransferase/adenylyl-removing enzyme"/>
    <property type="match status" value="1"/>
</dbReference>
<evidence type="ECO:0000313" key="12">
    <source>
        <dbReference type="Proteomes" id="UP000281170"/>
    </source>
</evidence>
<evidence type="ECO:0000256" key="2">
    <source>
        <dbReference type="ARBA" id="ARBA00022695"/>
    </source>
</evidence>
<keyword evidence="11" id="KW-1185">Reference proteome</keyword>
<keyword evidence="3" id="KW-0547">Nucleotide-binding</keyword>
<dbReference type="KEGG" id="ladl:NCTC12735_01202"/>
<dbReference type="Gene3D" id="3.30.460.10">
    <property type="entry name" value="Beta Polymerase, domain 2"/>
    <property type="match status" value="2"/>
</dbReference>
<reference evidence="10 12" key="2">
    <citation type="submission" date="2018-12" db="EMBL/GenBank/DDBJ databases">
        <authorList>
            <consortium name="Pathogen Informatics"/>
        </authorList>
    </citation>
    <scope>NUCLEOTIDE SEQUENCE [LARGE SCALE GENOMIC DNA]</scope>
    <source>
        <strain evidence="10 12">NCTC12735</strain>
        <plasmid evidence="12">19</plasmid>
    </source>
</reference>
<protein>
    <submittedName>
        <fullName evidence="9">Adenylyl transferase</fullName>
        <ecNumber evidence="10">2.7.7.42</ecNumber>
    </submittedName>
</protein>
<geneLocation type="plasmid" evidence="10 12">
    <name>19</name>
</geneLocation>
<dbReference type="AlphaFoldDB" id="A0A0W0R586"/>
<dbReference type="GO" id="GO:0000820">
    <property type="term" value="P:regulation of glutamine family amino acid metabolic process"/>
    <property type="evidence" value="ECO:0007669"/>
    <property type="project" value="TreeGrafter"/>
</dbReference>
<keyword evidence="6" id="KW-0511">Multifunctional enzyme</keyword>
<evidence type="ECO:0000256" key="6">
    <source>
        <dbReference type="ARBA" id="ARBA00023268"/>
    </source>
</evidence>
<evidence type="ECO:0000313" key="11">
    <source>
        <dbReference type="Proteomes" id="UP000054859"/>
    </source>
</evidence>
<dbReference type="Gene3D" id="1.20.120.1510">
    <property type="match status" value="1"/>
</dbReference>
<keyword evidence="1 9" id="KW-0808">Transferase</keyword>
<dbReference type="NCBIfam" id="NF008292">
    <property type="entry name" value="PRK11072.1"/>
    <property type="match status" value="1"/>
</dbReference>
<dbReference type="InterPro" id="IPR005190">
    <property type="entry name" value="GlnE_rpt_dom"/>
</dbReference>
<feature type="domain" description="Glutamate-ammonia ligase adenylyltransferase repeated" evidence="7">
    <location>
        <begin position="543"/>
        <end position="777"/>
    </location>
</feature>
<dbReference type="InterPro" id="IPR013546">
    <property type="entry name" value="PII_UdlTrfase/GS_AdlTrfase"/>
</dbReference>